<protein>
    <recommendedName>
        <fullName evidence="3">Lipoprotein</fullName>
    </recommendedName>
</protein>
<dbReference type="RefSeq" id="WP_093368304.1">
    <property type="nucleotide sequence ID" value="NZ_FNCW01000009.1"/>
</dbReference>
<organism evidence="1 2">
    <name type="scientific">Psychroflexus sediminis</name>
    <dbReference type="NCBI Taxonomy" id="470826"/>
    <lineage>
        <taxon>Bacteria</taxon>
        <taxon>Pseudomonadati</taxon>
        <taxon>Bacteroidota</taxon>
        <taxon>Flavobacteriia</taxon>
        <taxon>Flavobacteriales</taxon>
        <taxon>Flavobacteriaceae</taxon>
        <taxon>Psychroflexus</taxon>
    </lineage>
</organism>
<name>A0A1G7XRU0_9FLAO</name>
<dbReference type="STRING" id="470826.SAMN04488027_10990"/>
<evidence type="ECO:0008006" key="3">
    <source>
        <dbReference type="Google" id="ProtNLM"/>
    </source>
</evidence>
<evidence type="ECO:0000313" key="2">
    <source>
        <dbReference type="Proteomes" id="UP000199296"/>
    </source>
</evidence>
<gene>
    <name evidence="1" type="ORF">SAMN04488027_10990</name>
</gene>
<dbReference type="AlphaFoldDB" id="A0A1G7XRU0"/>
<dbReference type="PROSITE" id="PS51257">
    <property type="entry name" value="PROKAR_LIPOPROTEIN"/>
    <property type="match status" value="1"/>
</dbReference>
<sequence>MKISISLLALIILTSCSSVKKTQRALNSGDYIKAINESVEQLQNNKYSNKSAIYVDLLKQSYDKYRERTINQISFMERETLRDNSKAIYESYVSLQSIQNRIKPLLPLKLETGEVVAFEFYDVTDNLLVEKENYANYLYTKASEFLRSKDKIDKRLAYNSFVELEKLAPGYRNTSELKREAYLNGIDLILVSLYNDTKQVIPVQVEERLLNFSIFNVNDLWTEYHINERENVNYDYSIEIYFTSIQFSPERLLERQIPIEREILDGWRYKTDSRNNYVLDENGNKIKEDIIISKEGILSETVQSKEVSVIAEVNYFDLNTEQKINSYPLESTFVFENRFASFEGDQRILNKDEIYLLRGRPVKYPPDNQMLIDASEDIKSKLKTILKQQQSI</sequence>
<evidence type="ECO:0000313" key="1">
    <source>
        <dbReference type="EMBL" id="SDG86912.1"/>
    </source>
</evidence>
<dbReference type="EMBL" id="FNCW01000009">
    <property type="protein sequence ID" value="SDG86912.1"/>
    <property type="molecule type" value="Genomic_DNA"/>
</dbReference>
<dbReference type="OrthoDB" id="1489643at2"/>
<proteinExistence type="predicted"/>
<keyword evidence="2" id="KW-1185">Reference proteome</keyword>
<accession>A0A1G7XRU0</accession>
<reference evidence="1 2" key="1">
    <citation type="submission" date="2016-10" db="EMBL/GenBank/DDBJ databases">
        <authorList>
            <person name="de Groot N.N."/>
        </authorList>
    </citation>
    <scope>NUCLEOTIDE SEQUENCE [LARGE SCALE GENOMIC DNA]</scope>
    <source>
        <strain evidence="1 2">DSM 19803</strain>
    </source>
</reference>
<dbReference type="Proteomes" id="UP000199296">
    <property type="component" value="Unassembled WGS sequence"/>
</dbReference>